<keyword evidence="4" id="KW-1185">Reference proteome</keyword>
<sequence length="207" mass="23523">MAAFFIFLFLLKKQQKTIPHQIESSLEHSSAGGGDRLLNERIRRERSKRQSPPIDSKEAETYIKLVKEQQQRGLQKLMAQANTANSSTNYKVDPYTLRAGDYVVHKKVGVGRFVGIKFVDASKASSHPVEYVFIEYADGMTKLPIKQASTAFICIPNETKKPRALSKLHDTSAWERRRIKGKVAIQKMVVDLMELYLHRQTETASLS</sequence>
<dbReference type="AlphaFoldDB" id="A0A5A7PSS0"/>
<dbReference type="InterPro" id="IPR036101">
    <property type="entry name" value="CarD-like/TRCF_RID_sf"/>
</dbReference>
<comment type="caution">
    <text evidence="3">The sequence shown here is derived from an EMBL/GenBank/DDBJ whole genome shotgun (WGS) entry which is preliminary data.</text>
</comment>
<evidence type="ECO:0000313" key="4">
    <source>
        <dbReference type="Proteomes" id="UP000325081"/>
    </source>
</evidence>
<dbReference type="EMBL" id="BKCP01004961">
    <property type="protein sequence ID" value="GER35347.1"/>
    <property type="molecule type" value="Genomic_DNA"/>
</dbReference>
<accession>A0A5A7PSS0</accession>
<gene>
    <name evidence="3" type="ORF">STAS_11618</name>
</gene>
<proteinExistence type="predicted"/>
<dbReference type="SUPFAM" id="SSF141259">
    <property type="entry name" value="CarD-like"/>
    <property type="match status" value="1"/>
</dbReference>
<evidence type="ECO:0000313" key="3">
    <source>
        <dbReference type="EMBL" id="GER35347.1"/>
    </source>
</evidence>
<feature type="domain" description="CarD-like/TRCF RNAP-interacting" evidence="2">
    <location>
        <begin position="96"/>
        <end position="197"/>
    </location>
</feature>
<dbReference type="InterPro" id="IPR027417">
    <property type="entry name" value="P-loop_NTPase"/>
</dbReference>
<dbReference type="OrthoDB" id="1730271at2759"/>
<feature type="region of interest" description="Disordered" evidence="1">
    <location>
        <begin position="22"/>
        <end position="55"/>
    </location>
</feature>
<dbReference type="Proteomes" id="UP000325081">
    <property type="component" value="Unassembled WGS sequence"/>
</dbReference>
<evidence type="ECO:0000259" key="2">
    <source>
        <dbReference type="SMART" id="SM01058"/>
    </source>
</evidence>
<dbReference type="InterPro" id="IPR003711">
    <property type="entry name" value="CarD-like/TRCF_RID"/>
</dbReference>
<protein>
    <submittedName>
        <fullName evidence="3">Transcription-repair-coupling factor</fullName>
    </submittedName>
</protein>
<organism evidence="3 4">
    <name type="scientific">Striga asiatica</name>
    <name type="common">Asiatic witchweed</name>
    <name type="synonym">Buchnera asiatica</name>
    <dbReference type="NCBI Taxonomy" id="4170"/>
    <lineage>
        <taxon>Eukaryota</taxon>
        <taxon>Viridiplantae</taxon>
        <taxon>Streptophyta</taxon>
        <taxon>Embryophyta</taxon>
        <taxon>Tracheophyta</taxon>
        <taxon>Spermatophyta</taxon>
        <taxon>Magnoliopsida</taxon>
        <taxon>eudicotyledons</taxon>
        <taxon>Gunneridae</taxon>
        <taxon>Pentapetalae</taxon>
        <taxon>asterids</taxon>
        <taxon>lamiids</taxon>
        <taxon>Lamiales</taxon>
        <taxon>Orobanchaceae</taxon>
        <taxon>Buchnereae</taxon>
        <taxon>Striga</taxon>
    </lineage>
</organism>
<dbReference type="Gene3D" id="2.40.10.170">
    <property type="match status" value="1"/>
</dbReference>
<dbReference type="Gene3D" id="3.40.50.300">
    <property type="entry name" value="P-loop containing nucleotide triphosphate hydrolases"/>
    <property type="match status" value="1"/>
</dbReference>
<evidence type="ECO:0000256" key="1">
    <source>
        <dbReference type="SAM" id="MobiDB-lite"/>
    </source>
</evidence>
<name>A0A5A7PSS0_STRAF</name>
<dbReference type="Pfam" id="PF02559">
    <property type="entry name" value="CarD_TRCF_RID"/>
    <property type="match status" value="1"/>
</dbReference>
<dbReference type="SMART" id="SM01058">
    <property type="entry name" value="CarD_TRCF"/>
    <property type="match status" value="1"/>
</dbReference>
<reference evidence="4" key="1">
    <citation type="journal article" date="2019" name="Curr. Biol.">
        <title>Genome Sequence of Striga asiatica Provides Insight into the Evolution of Plant Parasitism.</title>
        <authorList>
            <person name="Yoshida S."/>
            <person name="Kim S."/>
            <person name="Wafula E.K."/>
            <person name="Tanskanen J."/>
            <person name="Kim Y.M."/>
            <person name="Honaas L."/>
            <person name="Yang Z."/>
            <person name="Spallek T."/>
            <person name="Conn C.E."/>
            <person name="Ichihashi Y."/>
            <person name="Cheong K."/>
            <person name="Cui S."/>
            <person name="Der J.P."/>
            <person name="Gundlach H."/>
            <person name="Jiao Y."/>
            <person name="Hori C."/>
            <person name="Ishida J.K."/>
            <person name="Kasahara H."/>
            <person name="Kiba T."/>
            <person name="Kim M.S."/>
            <person name="Koo N."/>
            <person name="Laohavisit A."/>
            <person name="Lee Y.H."/>
            <person name="Lumba S."/>
            <person name="McCourt P."/>
            <person name="Mortimer J.C."/>
            <person name="Mutuku J.M."/>
            <person name="Nomura T."/>
            <person name="Sasaki-Sekimoto Y."/>
            <person name="Seto Y."/>
            <person name="Wang Y."/>
            <person name="Wakatake T."/>
            <person name="Sakakibara H."/>
            <person name="Demura T."/>
            <person name="Yamaguchi S."/>
            <person name="Yoneyama K."/>
            <person name="Manabe R.I."/>
            <person name="Nelson D.C."/>
            <person name="Schulman A.H."/>
            <person name="Timko M.P."/>
            <person name="dePamphilis C.W."/>
            <person name="Choi D."/>
            <person name="Shirasu K."/>
        </authorList>
    </citation>
    <scope>NUCLEOTIDE SEQUENCE [LARGE SCALE GENOMIC DNA]</scope>
    <source>
        <strain evidence="4">cv. UVA1</strain>
    </source>
</reference>